<evidence type="ECO:0000313" key="6">
    <source>
        <dbReference type="EMBL" id="KAJ2680460.1"/>
    </source>
</evidence>
<dbReference type="EMBL" id="JANBTW010000005">
    <property type="protein sequence ID" value="KAJ2680460.1"/>
    <property type="molecule type" value="Genomic_DNA"/>
</dbReference>
<evidence type="ECO:0000256" key="4">
    <source>
        <dbReference type="ARBA" id="ARBA00070796"/>
    </source>
</evidence>
<comment type="caution">
    <text evidence="6">The sequence shown here is derived from an EMBL/GenBank/DDBJ whole genome shotgun (WGS) entry which is preliminary data.</text>
</comment>
<keyword evidence="2" id="KW-0560">Oxidoreductase</keyword>
<dbReference type="InterPro" id="IPR013154">
    <property type="entry name" value="ADH-like_N"/>
</dbReference>
<reference evidence="6" key="1">
    <citation type="submission" date="2022-07" db="EMBL/GenBank/DDBJ databases">
        <title>Phylogenomic reconstructions and comparative analyses of Kickxellomycotina fungi.</title>
        <authorList>
            <person name="Reynolds N.K."/>
            <person name="Stajich J.E."/>
            <person name="Barry K."/>
            <person name="Grigoriev I.V."/>
            <person name="Crous P."/>
            <person name="Smith M.E."/>
        </authorList>
    </citation>
    <scope>NUCLEOTIDE SEQUENCE</scope>
    <source>
        <strain evidence="6">NRRL 3115</strain>
    </source>
</reference>
<feature type="domain" description="Enoyl reductase (ER)" evidence="5">
    <location>
        <begin position="13"/>
        <end position="322"/>
    </location>
</feature>
<dbReference type="InterPro" id="IPR036291">
    <property type="entry name" value="NAD(P)-bd_dom_sf"/>
</dbReference>
<dbReference type="InterPro" id="IPR002364">
    <property type="entry name" value="Quin_OxRdtase/zeta-crystal_CS"/>
</dbReference>
<dbReference type="Gene3D" id="3.40.50.720">
    <property type="entry name" value="NAD(P)-binding Rossmann-like Domain"/>
    <property type="match status" value="1"/>
</dbReference>
<dbReference type="Pfam" id="PF08240">
    <property type="entry name" value="ADH_N"/>
    <property type="match status" value="1"/>
</dbReference>
<dbReference type="GO" id="GO:0070402">
    <property type="term" value="F:NADPH binding"/>
    <property type="evidence" value="ECO:0007669"/>
    <property type="project" value="TreeGrafter"/>
</dbReference>
<dbReference type="AlphaFoldDB" id="A0A9W8L0V7"/>
<dbReference type="Pfam" id="PF00107">
    <property type="entry name" value="ADH_zinc_N"/>
    <property type="match status" value="1"/>
</dbReference>
<gene>
    <name evidence="6" type="ORF">GGI25_000752</name>
</gene>
<evidence type="ECO:0000256" key="1">
    <source>
        <dbReference type="ARBA" id="ARBA00022857"/>
    </source>
</evidence>
<organism evidence="6 7">
    <name type="scientific">Coemansia spiralis</name>
    <dbReference type="NCBI Taxonomy" id="417178"/>
    <lineage>
        <taxon>Eukaryota</taxon>
        <taxon>Fungi</taxon>
        <taxon>Fungi incertae sedis</taxon>
        <taxon>Zoopagomycota</taxon>
        <taxon>Kickxellomycotina</taxon>
        <taxon>Kickxellomycetes</taxon>
        <taxon>Kickxellales</taxon>
        <taxon>Kickxellaceae</taxon>
        <taxon>Coemansia</taxon>
    </lineage>
</organism>
<evidence type="ECO:0000256" key="2">
    <source>
        <dbReference type="ARBA" id="ARBA00023002"/>
    </source>
</evidence>
<dbReference type="InterPro" id="IPR013149">
    <property type="entry name" value="ADH-like_C"/>
</dbReference>
<dbReference type="GO" id="GO:0008270">
    <property type="term" value="F:zinc ion binding"/>
    <property type="evidence" value="ECO:0007669"/>
    <property type="project" value="InterPro"/>
</dbReference>
<dbReference type="SUPFAM" id="SSF51735">
    <property type="entry name" value="NAD(P)-binding Rossmann-fold domains"/>
    <property type="match status" value="1"/>
</dbReference>
<dbReference type="PROSITE" id="PS01162">
    <property type="entry name" value="QOR_ZETA_CRYSTAL"/>
    <property type="match status" value="1"/>
</dbReference>
<dbReference type="SMART" id="SM00829">
    <property type="entry name" value="PKS_ER"/>
    <property type="match status" value="1"/>
</dbReference>
<evidence type="ECO:0000259" key="5">
    <source>
        <dbReference type="SMART" id="SM00829"/>
    </source>
</evidence>
<dbReference type="FunFam" id="3.40.50.720:FF:000053">
    <property type="entry name" value="Quinone oxidoreductase 1"/>
    <property type="match status" value="1"/>
</dbReference>
<dbReference type="OrthoDB" id="48317at2759"/>
<dbReference type="Gene3D" id="3.90.180.10">
    <property type="entry name" value="Medium-chain alcohol dehydrogenases, catalytic domain"/>
    <property type="match status" value="1"/>
</dbReference>
<dbReference type="InterPro" id="IPR011032">
    <property type="entry name" value="GroES-like_sf"/>
</dbReference>
<name>A0A9W8L0V7_9FUNG</name>
<evidence type="ECO:0000313" key="7">
    <source>
        <dbReference type="Proteomes" id="UP001151518"/>
    </source>
</evidence>
<keyword evidence="1" id="KW-0521">NADP</keyword>
<accession>A0A9W8L0V7</accession>
<dbReference type="CDD" id="cd05286">
    <property type="entry name" value="QOR2"/>
    <property type="match status" value="1"/>
</dbReference>
<dbReference type="GO" id="GO:0005829">
    <property type="term" value="C:cytosol"/>
    <property type="evidence" value="ECO:0007669"/>
    <property type="project" value="TreeGrafter"/>
</dbReference>
<sequence length="325" mass="34695">MPTMQAIKLDQAGGPEVLKLVKVPLPAAKNGEIVVRNKYAGVNFIDTYYRSGVYEAQFPTLLGQEAAGEVVEVGEGVEGITVGDSVAYLGALNTYAQYSAVDATQAMKFDSSTVSYETAAAVFLQGLTAHTLVTRSYKVKPDDWVLVQAGAGGTGRLLVQLCKQAGAKVIATVSTQHKAEVAKQAGADYTVLYIDESVPEAVHKIAPEGVHVVYDGVGKSTFESSIASLRRLGTMVSFGNASGTVPPVSLLSLSKNNLVLLRPRLYGYLATSEERAHHLGALAELLKDGNLDVQIFKVYELEDAAQAHIDLQSRKTTGKLLLRIP</sequence>
<protein>
    <recommendedName>
        <fullName evidence="4">Probable quinone oxidoreductase</fullName>
    </recommendedName>
    <alternativeName>
        <fullName evidence="3">NADPH:quinone reductase</fullName>
    </alternativeName>
</protein>
<dbReference type="PANTHER" id="PTHR48106">
    <property type="entry name" value="QUINONE OXIDOREDUCTASE PIG3-RELATED"/>
    <property type="match status" value="1"/>
</dbReference>
<proteinExistence type="predicted"/>
<evidence type="ECO:0000256" key="3">
    <source>
        <dbReference type="ARBA" id="ARBA00043088"/>
    </source>
</evidence>
<dbReference type="PANTHER" id="PTHR48106:SF13">
    <property type="entry name" value="QUINONE OXIDOREDUCTASE-RELATED"/>
    <property type="match status" value="1"/>
</dbReference>
<dbReference type="Proteomes" id="UP001151518">
    <property type="component" value="Unassembled WGS sequence"/>
</dbReference>
<dbReference type="InterPro" id="IPR020843">
    <property type="entry name" value="ER"/>
</dbReference>
<dbReference type="SUPFAM" id="SSF50129">
    <property type="entry name" value="GroES-like"/>
    <property type="match status" value="1"/>
</dbReference>
<dbReference type="GO" id="GO:0003960">
    <property type="term" value="F:quinone reductase (NADPH) activity"/>
    <property type="evidence" value="ECO:0007669"/>
    <property type="project" value="InterPro"/>
</dbReference>
<dbReference type="InterPro" id="IPR047618">
    <property type="entry name" value="QOR-like"/>
</dbReference>
<dbReference type="GO" id="GO:0035925">
    <property type="term" value="F:mRNA 3'-UTR AU-rich region binding"/>
    <property type="evidence" value="ECO:0007669"/>
    <property type="project" value="TreeGrafter"/>
</dbReference>